<feature type="coiled-coil region" evidence="1">
    <location>
        <begin position="30"/>
        <end position="57"/>
    </location>
</feature>
<reference evidence="2" key="1">
    <citation type="submission" date="2018-05" db="EMBL/GenBank/DDBJ databases">
        <authorList>
            <person name="Lanie J.A."/>
            <person name="Ng W.-L."/>
            <person name="Kazmierczak K.M."/>
            <person name="Andrzejewski T.M."/>
            <person name="Davidsen T.M."/>
            <person name="Wayne K.J."/>
            <person name="Tettelin H."/>
            <person name="Glass J.I."/>
            <person name="Rusch D."/>
            <person name="Podicherti R."/>
            <person name="Tsui H.-C.T."/>
            <person name="Winkler M.E."/>
        </authorList>
    </citation>
    <scope>NUCLEOTIDE SEQUENCE</scope>
</reference>
<gene>
    <name evidence="2" type="ORF">METZ01_LOCUS179182</name>
</gene>
<dbReference type="AlphaFoldDB" id="A0A382CJE7"/>
<evidence type="ECO:0000256" key="1">
    <source>
        <dbReference type="SAM" id="Coils"/>
    </source>
</evidence>
<accession>A0A382CJE7</accession>
<proteinExistence type="predicted"/>
<keyword evidence="1" id="KW-0175">Coiled coil</keyword>
<dbReference type="EMBL" id="UINC01034849">
    <property type="protein sequence ID" value="SVB26328.1"/>
    <property type="molecule type" value="Genomic_DNA"/>
</dbReference>
<evidence type="ECO:0000313" key="2">
    <source>
        <dbReference type="EMBL" id="SVB26328.1"/>
    </source>
</evidence>
<name>A0A382CJE7_9ZZZZ</name>
<protein>
    <submittedName>
        <fullName evidence="2">Uncharacterized protein</fullName>
    </submittedName>
</protein>
<sequence length="57" mass="6838">MRYKDRVEMDLDIIERHLERCKDSVDAKNMADIAQQLMAIERNVDNIRNMIDLEDDE</sequence>
<organism evidence="2">
    <name type="scientific">marine metagenome</name>
    <dbReference type="NCBI Taxonomy" id="408172"/>
    <lineage>
        <taxon>unclassified sequences</taxon>
        <taxon>metagenomes</taxon>
        <taxon>ecological metagenomes</taxon>
    </lineage>
</organism>